<gene>
    <name evidence="1" type="ORF">LMG28138_05003</name>
</gene>
<accession>A0A6S7CYT2</accession>
<sequence length="58" mass="6599">MVLKKQVKREQMTMCLSNLAPALVGTKSVDCLRILLDNLIDNSIKYGREVRHDPGDDR</sequence>
<protein>
    <submittedName>
        <fullName evidence="1">Uncharacterized protein</fullName>
    </submittedName>
</protein>
<organism evidence="1 2">
    <name type="scientific">Pararobbsia alpina</name>
    <dbReference type="NCBI Taxonomy" id="621374"/>
    <lineage>
        <taxon>Bacteria</taxon>
        <taxon>Pseudomonadati</taxon>
        <taxon>Pseudomonadota</taxon>
        <taxon>Betaproteobacteria</taxon>
        <taxon>Burkholderiales</taxon>
        <taxon>Burkholderiaceae</taxon>
        <taxon>Pararobbsia</taxon>
    </lineage>
</organism>
<reference evidence="1 2" key="1">
    <citation type="submission" date="2020-04" db="EMBL/GenBank/DDBJ databases">
        <authorList>
            <person name="De Canck E."/>
        </authorList>
    </citation>
    <scope>NUCLEOTIDE SEQUENCE [LARGE SCALE GENOMIC DNA]</scope>
    <source>
        <strain evidence="1 2">LMG 28138</strain>
    </source>
</reference>
<dbReference type="Proteomes" id="UP000494115">
    <property type="component" value="Unassembled WGS sequence"/>
</dbReference>
<evidence type="ECO:0000313" key="2">
    <source>
        <dbReference type="Proteomes" id="UP000494115"/>
    </source>
</evidence>
<dbReference type="EMBL" id="CADIKM010000042">
    <property type="protein sequence ID" value="CAB3801391.1"/>
    <property type="molecule type" value="Genomic_DNA"/>
</dbReference>
<dbReference type="AlphaFoldDB" id="A0A6S7CYT2"/>
<keyword evidence="2" id="KW-1185">Reference proteome</keyword>
<name>A0A6S7CYT2_9BURK</name>
<proteinExistence type="predicted"/>
<dbReference type="RefSeq" id="WP_175107598.1">
    <property type="nucleotide sequence ID" value="NZ_CADIKM010000042.1"/>
</dbReference>
<evidence type="ECO:0000313" key="1">
    <source>
        <dbReference type="EMBL" id="CAB3801391.1"/>
    </source>
</evidence>